<feature type="transmembrane region" description="Helical" evidence="1">
    <location>
        <begin position="41"/>
        <end position="58"/>
    </location>
</feature>
<gene>
    <name evidence="2" type="ORF">M8014_17410</name>
</gene>
<dbReference type="RefSeq" id="WP_032651382.1">
    <property type="nucleotide sequence ID" value="NZ_JAMGZK010000053.1"/>
</dbReference>
<keyword evidence="1" id="KW-0472">Membrane</keyword>
<proteinExistence type="predicted"/>
<organism evidence="2 3">
    <name type="scientific">Silvania hatchlandensis</name>
    <dbReference type="NCBI Taxonomy" id="2926469"/>
    <lineage>
        <taxon>Bacteria</taxon>
        <taxon>Pseudomonadati</taxon>
        <taxon>Pseudomonadota</taxon>
        <taxon>Gammaproteobacteria</taxon>
        <taxon>Enterobacterales</taxon>
        <taxon>Enterobacteriaceae</taxon>
        <taxon>Silvania</taxon>
    </lineage>
</organism>
<evidence type="ECO:0000313" key="2">
    <source>
        <dbReference type="EMBL" id="MCU6666113.1"/>
    </source>
</evidence>
<dbReference type="EMBL" id="JAMGZK010000053">
    <property type="protein sequence ID" value="MCU6666113.1"/>
    <property type="molecule type" value="Genomic_DNA"/>
</dbReference>
<name>A0A9J6Q4W9_9ENTR</name>
<keyword evidence="1" id="KW-1133">Transmembrane helix</keyword>
<comment type="caution">
    <text evidence="2">The sequence shown here is derived from an EMBL/GenBank/DDBJ whole genome shotgun (WGS) entry which is preliminary data.</text>
</comment>
<evidence type="ECO:0000256" key="1">
    <source>
        <dbReference type="SAM" id="Phobius"/>
    </source>
</evidence>
<keyword evidence="1" id="KW-0812">Transmembrane</keyword>
<dbReference type="Proteomes" id="UP001063816">
    <property type="component" value="Unassembled WGS sequence"/>
</dbReference>
<accession>A0A9J6Q4W9</accession>
<feature type="transmembrane region" description="Helical" evidence="1">
    <location>
        <begin position="12"/>
        <end position="35"/>
    </location>
</feature>
<keyword evidence="3" id="KW-1185">Reference proteome</keyword>
<dbReference type="AlphaFoldDB" id="A0A9J6Q4W9"/>
<reference evidence="2" key="1">
    <citation type="submission" date="2022-05" db="EMBL/GenBank/DDBJ databases">
        <title>Description of a novel species of Leclercia; Leclercia tamurae and the Proposal for a Novel Genus Silvania gen. nov. Containing Two Novel Species Silvania hatchlandensis sp. nov. and Silvania confinis sp. nov. Isolated from the Rhizosphere of Oak.</title>
        <authorList>
            <person name="Maddock D.W."/>
            <person name="Brady C.L."/>
            <person name="Denman S."/>
            <person name="Arnold D."/>
        </authorList>
    </citation>
    <scope>NUCLEOTIDE SEQUENCE</scope>
    <source>
        <strain evidence="2">H19S6</strain>
    </source>
</reference>
<protein>
    <submittedName>
        <fullName evidence="2">Uncharacterized protein</fullName>
    </submittedName>
</protein>
<evidence type="ECO:0000313" key="3">
    <source>
        <dbReference type="Proteomes" id="UP001063816"/>
    </source>
</evidence>
<sequence length="64" mass="6899">MSQEPTAGQFFWGIILFVITAIPLGCIGVAMLVMAQGIERWSGLVFLAIAFGISQGIWKKLSGK</sequence>